<gene>
    <name evidence="2" type="ORF">D915_004713</name>
</gene>
<dbReference type="EMBL" id="JXXN02001498">
    <property type="protein sequence ID" value="THD24641.1"/>
    <property type="molecule type" value="Genomic_DNA"/>
</dbReference>
<dbReference type="AlphaFoldDB" id="A0A4E0RDZ7"/>
<comment type="caution">
    <text evidence="2">The sequence shown here is derived from an EMBL/GenBank/DDBJ whole genome shotgun (WGS) entry which is preliminary data.</text>
</comment>
<feature type="compositionally biased region" description="Polar residues" evidence="1">
    <location>
        <begin position="317"/>
        <end position="334"/>
    </location>
</feature>
<sequence>MLPLCTERNYPPQLMLGHKFVNSSAMIDGKLPRFKVSTKYNHTDFSNEDYDALNGHSENTDSTDRKDRICVHLPKFPPNSTPSKGSSLPRSNDSPRFESAQTVMSIFQAPLSLDNANKSVFERTSIEGHNHHQTDPRGHFSLSSVKTKFELGYQNNSKIPPDINVFPMAEEEDELRRRHSKIERKEQQQKQQSPQIFSSESNRTSEKRVQVTENCPNDKRSETFGTTGKLSNDSAFVDQSERISRLDDLVAELSTKMLQLRGGSSCVMSNLERTMQLLTQVKASLDTVYRSRVDWTRVDGCVDSNDRTLDSERGTHKSSSTTVSDISQDSTESLHPSKKVHISQVAVETQKLPTPNPSRSKSQQWDPTVFSSNEQVERYLTTSQSTYEVSRHLAAGKSSLSPRPMLISSTNHSIVDGSGLASPSPKQKPIRRSALKLAAAIFRTSSRNRNNSPNSSIQGTSSSAGTGKFFKRRSLSKESTALKSAGANS</sequence>
<evidence type="ECO:0000313" key="3">
    <source>
        <dbReference type="Proteomes" id="UP000230066"/>
    </source>
</evidence>
<feature type="compositionally biased region" description="Polar residues" evidence="1">
    <location>
        <begin position="477"/>
        <end position="489"/>
    </location>
</feature>
<evidence type="ECO:0000256" key="1">
    <source>
        <dbReference type="SAM" id="MobiDB-lite"/>
    </source>
</evidence>
<feature type="compositionally biased region" description="Low complexity" evidence="1">
    <location>
        <begin position="445"/>
        <end position="456"/>
    </location>
</feature>
<proteinExistence type="predicted"/>
<name>A0A4E0RDZ7_FASHE</name>
<feature type="compositionally biased region" description="Polar residues" evidence="1">
    <location>
        <begin position="351"/>
        <end position="370"/>
    </location>
</feature>
<feature type="compositionally biased region" description="Basic and acidic residues" evidence="1">
    <location>
        <begin position="304"/>
        <end position="315"/>
    </location>
</feature>
<feature type="compositionally biased region" description="Polar residues" evidence="1">
    <location>
        <begin position="223"/>
        <end position="232"/>
    </location>
</feature>
<dbReference type="Proteomes" id="UP000230066">
    <property type="component" value="Unassembled WGS sequence"/>
</dbReference>
<feature type="region of interest" description="Disordered" evidence="1">
    <location>
        <begin position="396"/>
        <end position="489"/>
    </location>
</feature>
<organism evidence="2 3">
    <name type="scientific">Fasciola hepatica</name>
    <name type="common">Liver fluke</name>
    <dbReference type="NCBI Taxonomy" id="6192"/>
    <lineage>
        <taxon>Eukaryota</taxon>
        <taxon>Metazoa</taxon>
        <taxon>Spiralia</taxon>
        <taxon>Lophotrochozoa</taxon>
        <taxon>Platyhelminthes</taxon>
        <taxon>Trematoda</taxon>
        <taxon>Digenea</taxon>
        <taxon>Plagiorchiida</taxon>
        <taxon>Echinostomata</taxon>
        <taxon>Echinostomatoidea</taxon>
        <taxon>Fasciolidae</taxon>
        <taxon>Fasciola</taxon>
    </lineage>
</organism>
<feature type="region of interest" description="Disordered" evidence="1">
    <location>
        <begin position="303"/>
        <end position="370"/>
    </location>
</feature>
<protein>
    <submittedName>
        <fullName evidence="2">Uncharacterized protein</fullName>
    </submittedName>
</protein>
<feature type="compositionally biased region" description="Polar residues" evidence="1">
    <location>
        <begin position="81"/>
        <end position="96"/>
    </location>
</feature>
<feature type="region of interest" description="Disordered" evidence="1">
    <location>
        <begin position="45"/>
        <end position="96"/>
    </location>
</feature>
<keyword evidence="3" id="KW-1185">Reference proteome</keyword>
<reference evidence="2" key="1">
    <citation type="submission" date="2019-03" db="EMBL/GenBank/DDBJ databases">
        <title>Improved annotation for the trematode Fasciola hepatica.</title>
        <authorList>
            <person name="Choi Y.-J."/>
            <person name="Martin J."/>
            <person name="Mitreva M."/>
        </authorList>
    </citation>
    <scope>NUCLEOTIDE SEQUENCE [LARGE SCALE GENOMIC DNA]</scope>
</reference>
<feature type="region of interest" description="Disordered" evidence="1">
    <location>
        <begin position="172"/>
        <end position="232"/>
    </location>
</feature>
<feature type="compositionally biased region" description="Basic and acidic residues" evidence="1">
    <location>
        <begin position="58"/>
        <end position="70"/>
    </location>
</feature>
<evidence type="ECO:0000313" key="2">
    <source>
        <dbReference type="EMBL" id="THD24641.1"/>
    </source>
</evidence>
<feature type="compositionally biased region" description="Basic and acidic residues" evidence="1">
    <location>
        <begin position="203"/>
        <end position="222"/>
    </location>
</feature>
<accession>A0A4E0RDZ7</accession>